<comment type="function">
    <text evidence="4 6">Binds together with bS18 to 16S ribosomal RNA.</text>
</comment>
<evidence type="ECO:0000256" key="5">
    <source>
        <dbReference type="ARBA" id="ARBA00035294"/>
    </source>
</evidence>
<dbReference type="Pfam" id="PF01250">
    <property type="entry name" value="Ribosomal_S6"/>
    <property type="match status" value="1"/>
</dbReference>
<comment type="similarity">
    <text evidence="1 6">Belongs to the bacterial ribosomal protein bS6 family.</text>
</comment>
<dbReference type="STRING" id="1325564.NSJP_1762"/>
<keyword evidence="6" id="KW-0694">RNA-binding</keyword>
<evidence type="ECO:0000256" key="4">
    <source>
        <dbReference type="ARBA" id="ARBA00035104"/>
    </source>
</evidence>
<dbReference type="GO" id="GO:1990904">
    <property type="term" value="C:ribonucleoprotein complex"/>
    <property type="evidence" value="ECO:0007669"/>
    <property type="project" value="UniProtKB-KW"/>
</dbReference>
<keyword evidence="3 6" id="KW-0687">Ribonucleoprotein</keyword>
<name>A0A1W1I4J7_9BACT</name>
<dbReference type="PANTHER" id="PTHR21011:SF1">
    <property type="entry name" value="SMALL RIBOSOMAL SUBUNIT PROTEIN BS6M"/>
    <property type="match status" value="1"/>
</dbReference>
<dbReference type="GO" id="GO:0005737">
    <property type="term" value="C:cytoplasm"/>
    <property type="evidence" value="ECO:0007669"/>
    <property type="project" value="UniProtKB-ARBA"/>
</dbReference>
<dbReference type="KEGG" id="nja:NSJP_1762"/>
<evidence type="ECO:0000313" key="7">
    <source>
        <dbReference type="EMBL" id="SLM47934.1"/>
    </source>
</evidence>
<dbReference type="OrthoDB" id="9812702at2"/>
<dbReference type="Gene3D" id="3.30.70.60">
    <property type="match status" value="1"/>
</dbReference>
<dbReference type="SUPFAM" id="SSF54995">
    <property type="entry name" value="Ribosomal protein S6"/>
    <property type="match status" value="1"/>
</dbReference>
<keyword evidence="8" id="KW-1185">Reference proteome</keyword>
<dbReference type="GO" id="GO:0005840">
    <property type="term" value="C:ribosome"/>
    <property type="evidence" value="ECO:0007669"/>
    <property type="project" value="UniProtKB-KW"/>
</dbReference>
<reference evidence="7 8" key="1">
    <citation type="submission" date="2017-03" db="EMBL/GenBank/DDBJ databases">
        <authorList>
            <person name="Afonso C.L."/>
            <person name="Miller P.J."/>
            <person name="Scott M.A."/>
            <person name="Spackman E."/>
            <person name="Goraichik I."/>
            <person name="Dimitrov K.M."/>
            <person name="Suarez D.L."/>
            <person name="Swayne D.E."/>
        </authorList>
    </citation>
    <scope>NUCLEOTIDE SEQUENCE [LARGE SCALE GENOMIC DNA]</scope>
    <source>
        <strain evidence="7">Genome sequencing of Nitrospira japonica strain NJ11</strain>
    </source>
</reference>
<dbReference type="PANTHER" id="PTHR21011">
    <property type="entry name" value="MITOCHONDRIAL 28S RIBOSOMAL PROTEIN S6"/>
    <property type="match status" value="1"/>
</dbReference>
<dbReference type="InterPro" id="IPR020814">
    <property type="entry name" value="Ribosomal_S6_plastid/chlpt"/>
</dbReference>
<gene>
    <name evidence="6 7" type="primary">rpsF</name>
    <name evidence="7" type="ORF">NSJP_1762</name>
</gene>
<dbReference type="CDD" id="cd00473">
    <property type="entry name" value="bS6"/>
    <property type="match status" value="1"/>
</dbReference>
<dbReference type="RefSeq" id="WP_080886399.1">
    <property type="nucleotide sequence ID" value="NZ_LT828648.1"/>
</dbReference>
<dbReference type="HAMAP" id="MF_00360">
    <property type="entry name" value="Ribosomal_bS6"/>
    <property type="match status" value="1"/>
</dbReference>
<evidence type="ECO:0000256" key="1">
    <source>
        <dbReference type="ARBA" id="ARBA00009512"/>
    </source>
</evidence>
<proteinExistence type="inferred from homology"/>
<keyword evidence="6" id="KW-0699">rRNA-binding</keyword>
<dbReference type="Proteomes" id="UP000192042">
    <property type="component" value="Chromosome I"/>
</dbReference>
<dbReference type="InterPro" id="IPR035980">
    <property type="entry name" value="Ribosomal_bS6_sf"/>
</dbReference>
<dbReference type="AlphaFoldDB" id="A0A1W1I4J7"/>
<evidence type="ECO:0000256" key="2">
    <source>
        <dbReference type="ARBA" id="ARBA00022980"/>
    </source>
</evidence>
<sequence>MELYESLFIIRPSVTDEETNALIEKMKAVADKTGVQFIKAENWGRKKLAYEVRRERKGTYVYFYFKAPNNTVAELERAYRLEDNIIKFLTVHLEKELVPRRAAEAPSEEFAGGRV</sequence>
<accession>A0A1W1I4J7</accession>
<protein>
    <recommendedName>
        <fullName evidence="5 6">Small ribosomal subunit protein bS6</fullName>
    </recommendedName>
</protein>
<organism evidence="7 8">
    <name type="scientific">Nitrospira japonica</name>
    <dbReference type="NCBI Taxonomy" id="1325564"/>
    <lineage>
        <taxon>Bacteria</taxon>
        <taxon>Pseudomonadati</taxon>
        <taxon>Nitrospirota</taxon>
        <taxon>Nitrospiria</taxon>
        <taxon>Nitrospirales</taxon>
        <taxon>Nitrospiraceae</taxon>
        <taxon>Nitrospira</taxon>
    </lineage>
</organism>
<dbReference type="InterPro" id="IPR014717">
    <property type="entry name" value="Transl_elong_EF1B/ribsomal_bS6"/>
</dbReference>
<evidence type="ECO:0000256" key="6">
    <source>
        <dbReference type="HAMAP-Rule" id="MF_00360"/>
    </source>
</evidence>
<dbReference type="GO" id="GO:0003735">
    <property type="term" value="F:structural constituent of ribosome"/>
    <property type="evidence" value="ECO:0007669"/>
    <property type="project" value="InterPro"/>
</dbReference>
<keyword evidence="2 6" id="KW-0689">Ribosomal protein</keyword>
<evidence type="ECO:0000256" key="3">
    <source>
        <dbReference type="ARBA" id="ARBA00023274"/>
    </source>
</evidence>
<dbReference type="NCBIfam" id="TIGR00166">
    <property type="entry name" value="S6"/>
    <property type="match status" value="1"/>
</dbReference>
<dbReference type="GO" id="GO:0070181">
    <property type="term" value="F:small ribosomal subunit rRNA binding"/>
    <property type="evidence" value="ECO:0007669"/>
    <property type="project" value="TreeGrafter"/>
</dbReference>
<dbReference type="InterPro" id="IPR000529">
    <property type="entry name" value="Ribosomal_bS6"/>
</dbReference>
<evidence type="ECO:0000313" key="8">
    <source>
        <dbReference type="Proteomes" id="UP000192042"/>
    </source>
</evidence>
<dbReference type="GO" id="GO:0006412">
    <property type="term" value="P:translation"/>
    <property type="evidence" value="ECO:0007669"/>
    <property type="project" value="UniProtKB-UniRule"/>
</dbReference>
<dbReference type="EMBL" id="LT828648">
    <property type="protein sequence ID" value="SLM47934.1"/>
    <property type="molecule type" value="Genomic_DNA"/>
</dbReference>